<evidence type="ECO:0000313" key="1">
    <source>
        <dbReference type="EMBL" id="MBA1373934.1"/>
    </source>
</evidence>
<reference evidence="1 2" key="1">
    <citation type="journal article" date="1994" name="Int. J. Syst. Bacteriol.">
        <title>Phylogenetic positions of novel aerobic, bacteriochlorophyll a-containing bacteria and description of Roseococcus thiosulfatophilus gen. nov., sp. nov., Erythromicrobium ramosum gen. nov., sp. nov., and Erythrobacter litoralis sp. nov.</title>
        <authorList>
            <person name="Yurkov V."/>
            <person name="Stackebrandt E."/>
            <person name="Holmes A."/>
            <person name="Fuerst J.A."/>
            <person name="Hugenholtz P."/>
            <person name="Golecki J."/>
            <person name="Gad'on N."/>
            <person name="Gorlenko V.M."/>
            <person name="Kompantseva E.I."/>
            <person name="Drews G."/>
        </authorList>
    </citation>
    <scope>NUCLEOTIDE SEQUENCE [LARGE SCALE GENOMIC DNA]</scope>
    <source>
        <strain evidence="1 2">KR-99</strain>
    </source>
</reference>
<protein>
    <submittedName>
        <fullName evidence="1">DUF736 domain-containing protein</fullName>
    </submittedName>
</protein>
<comment type="caution">
    <text evidence="1">The sequence shown here is derived from an EMBL/GenBank/DDBJ whole genome shotgun (WGS) entry which is preliminary data.</text>
</comment>
<organism evidence="1 2">
    <name type="scientific">Sphingomonas ursincola</name>
    <dbReference type="NCBI Taxonomy" id="56361"/>
    <lineage>
        <taxon>Bacteria</taxon>
        <taxon>Pseudomonadati</taxon>
        <taxon>Pseudomonadota</taxon>
        <taxon>Alphaproteobacteria</taxon>
        <taxon>Sphingomonadales</taxon>
        <taxon>Sphingomonadaceae</taxon>
        <taxon>Sphingomonas</taxon>
    </lineage>
</organism>
<gene>
    <name evidence="1" type="ORF">FG486_06250</name>
</gene>
<dbReference type="Proteomes" id="UP000589292">
    <property type="component" value="Unassembled WGS sequence"/>
</dbReference>
<keyword evidence="2" id="KW-1185">Reference proteome</keyword>
<accession>A0A7V8RCK3</accession>
<sequence>MATIGTFTRENNTYQGRISTLMLQLPDIRIVPDGTGSANAPTHRVFSGSIEIGAAWAKQSGEGRPYVSVKLDDPSLPVAIFANLFEDDDAETHSLIWSRPRRSPRE</sequence>
<evidence type="ECO:0000313" key="2">
    <source>
        <dbReference type="Proteomes" id="UP000589292"/>
    </source>
</evidence>
<dbReference type="InterPro" id="IPR007948">
    <property type="entry name" value="DUF736"/>
</dbReference>
<dbReference type="RefSeq" id="WP_181266942.1">
    <property type="nucleotide sequence ID" value="NZ_BAAAGB010000001.1"/>
</dbReference>
<proteinExistence type="predicted"/>
<name>A0A7V8RCK3_9SPHN</name>
<dbReference type="EMBL" id="VDES01000002">
    <property type="protein sequence ID" value="MBA1373934.1"/>
    <property type="molecule type" value="Genomic_DNA"/>
</dbReference>
<dbReference type="Pfam" id="PF05284">
    <property type="entry name" value="DUF736"/>
    <property type="match status" value="1"/>
</dbReference>
<dbReference type="AlphaFoldDB" id="A0A7V8RCK3"/>